<organism evidence="1 2">
    <name type="scientific">Caerostris darwini</name>
    <dbReference type="NCBI Taxonomy" id="1538125"/>
    <lineage>
        <taxon>Eukaryota</taxon>
        <taxon>Metazoa</taxon>
        <taxon>Ecdysozoa</taxon>
        <taxon>Arthropoda</taxon>
        <taxon>Chelicerata</taxon>
        <taxon>Arachnida</taxon>
        <taxon>Araneae</taxon>
        <taxon>Araneomorphae</taxon>
        <taxon>Entelegynae</taxon>
        <taxon>Araneoidea</taxon>
        <taxon>Araneidae</taxon>
        <taxon>Caerostris</taxon>
    </lineage>
</organism>
<keyword evidence="2" id="KW-1185">Reference proteome</keyword>
<proteinExistence type="predicted"/>
<evidence type="ECO:0000313" key="2">
    <source>
        <dbReference type="Proteomes" id="UP001054837"/>
    </source>
</evidence>
<evidence type="ECO:0000313" key="1">
    <source>
        <dbReference type="EMBL" id="GIY07162.1"/>
    </source>
</evidence>
<dbReference type="AlphaFoldDB" id="A0AAV4QCW0"/>
<dbReference type="Proteomes" id="UP001054837">
    <property type="component" value="Unassembled WGS sequence"/>
</dbReference>
<protein>
    <submittedName>
        <fullName evidence="1">Uncharacterized protein</fullName>
    </submittedName>
</protein>
<dbReference type="EMBL" id="BPLQ01004307">
    <property type="protein sequence ID" value="GIY07162.1"/>
    <property type="molecule type" value="Genomic_DNA"/>
</dbReference>
<gene>
    <name evidence="1" type="ORF">CDAR_393341</name>
</gene>
<sequence>MIHSRNHRPMTLSTLSSRASLTLRRVAPALLPCGRMTTQRSNPLVPTEEFYNADVEDLGAEGTHVHCGSAVAVCGHSGL</sequence>
<name>A0AAV4QCW0_9ARAC</name>
<accession>A0AAV4QCW0</accession>
<comment type="caution">
    <text evidence="1">The sequence shown here is derived from an EMBL/GenBank/DDBJ whole genome shotgun (WGS) entry which is preliminary data.</text>
</comment>
<reference evidence="1 2" key="1">
    <citation type="submission" date="2021-06" db="EMBL/GenBank/DDBJ databases">
        <title>Caerostris darwini draft genome.</title>
        <authorList>
            <person name="Kono N."/>
            <person name="Arakawa K."/>
        </authorList>
    </citation>
    <scope>NUCLEOTIDE SEQUENCE [LARGE SCALE GENOMIC DNA]</scope>
</reference>